<name>A0A9Q1ESQ9_SYNKA</name>
<proteinExistence type="predicted"/>
<organism evidence="2 3">
    <name type="scientific">Synaphobranchus kaupii</name>
    <name type="common">Kaup's arrowtooth eel</name>
    <dbReference type="NCBI Taxonomy" id="118154"/>
    <lineage>
        <taxon>Eukaryota</taxon>
        <taxon>Metazoa</taxon>
        <taxon>Chordata</taxon>
        <taxon>Craniata</taxon>
        <taxon>Vertebrata</taxon>
        <taxon>Euteleostomi</taxon>
        <taxon>Actinopterygii</taxon>
        <taxon>Neopterygii</taxon>
        <taxon>Teleostei</taxon>
        <taxon>Anguilliformes</taxon>
        <taxon>Synaphobranchidae</taxon>
        <taxon>Synaphobranchus</taxon>
    </lineage>
</organism>
<reference evidence="2" key="1">
    <citation type="journal article" date="2023" name="Science">
        <title>Genome structures resolve the early diversification of teleost fishes.</title>
        <authorList>
            <person name="Parey E."/>
            <person name="Louis A."/>
            <person name="Montfort J."/>
            <person name="Bouchez O."/>
            <person name="Roques C."/>
            <person name="Iampietro C."/>
            <person name="Lluch J."/>
            <person name="Castinel A."/>
            <person name="Donnadieu C."/>
            <person name="Desvignes T."/>
            <person name="Floi Bucao C."/>
            <person name="Jouanno E."/>
            <person name="Wen M."/>
            <person name="Mejri S."/>
            <person name="Dirks R."/>
            <person name="Jansen H."/>
            <person name="Henkel C."/>
            <person name="Chen W.J."/>
            <person name="Zahm M."/>
            <person name="Cabau C."/>
            <person name="Klopp C."/>
            <person name="Thompson A.W."/>
            <person name="Robinson-Rechavi M."/>
            <person name="Braasch I."/>
            <person name="Lecointre G."/>
            <person name="Bobe J."/>
            <person name="Postlethwait J.H."/>
            <person name="Berthelot C."/>
            <person name="Roest Crollius H."/>
            <person name="Guiguen Y."/>
        </authorList>
    </citation>
    <scope>NUCLEOTIDE SEQUENCE</scope>
    <source>
        <strain evidence="2">WJC10195</strain>
    </source>
</reference>
<dbReference type="AlphaFoldDB" id="A0A9Q1ESQ9"/>
<sequence>MWTLNIQDPCNIPQITSLPSSLMSKFSDDTDVEPVVGKTLLSMKGEEAEQMHIDTALPEISSTASTPPPPPVHRRSSMPRELPQDDEDVVSETSDCSMVIRMVPQGHGEALLSVELGPNEVPGRGKTNEEGNHGA</sequence>
<dbReference type="EMBL" id="JAINUF010000013">
    <property type="protein sequence ID" value="KAJ8344234.1"/>
    <property type="molecule type" value="Genomic_DNA"/>
</dbReference>
<dbReference type="OrthoDB" id="8960978at2759"/>
<evidence type="ECO:0000256" key="1">
    <source>
        <dbReference type="SAM" id="MobiDB-lite"/>
    </source>
</evidence>
<dbReference type="Proteomes" id="UP001152622">
    <property type="component" value="Chromosome 13"/>
</dbReference>
<keyword evidence="3" id="KW-1185">Reference proteome</keyword>
<evidence type="ECO:0000313" key="2">
    <source>
        <dbReference type="EMBL" id="KAJ8344234.1"/>
    </source>
</evidence>
<accession>A0A9Q1ESQ9</accession>
<feature type="region of interest" description="Disordered" evidence="1">
    <location>
        <begin position="57"/>
        <end position="93"/>
    </location>
</feature>
<evidence type="ECO:0000313" key="3">
    <source>
        <dbReference type="Proteomes" id="UP001152622"/>
    </source>
</evidence>
<feature type="region of interest" description="Disordered" evidence="1">
    <location>
        <begin position="114"/>
        <end position="135"/>
    </location>
</feature>
<gene>
    <name evidence="2" type="ORF">SKAU_G00315630</name>
</gene>
<protein>
    <submittedName>
        <fullName evidence="2">Uncharacterized protein</fullName>
    </submittedName>
</protein>
<comment type="caution">
    <text evidence="2">The sequence shown here is derived from an EMBL/GenBank/DDBJ whole genome shotgun (WGS) entry which is preliminary data.</text>
</comment>
<feature type="compositionally biased region" description="Basic and acidic residues" evidence="1">
    <location>
        <begin position="126"/>
        <end position="135"/>
    </location>
</feature>